<keyword evidence="2" id="KW-0812">Transmembrane</keyword>
<feature type="transmembrane region" description="Helical" evidence="2">
    <location>
        <begin position="84"/>
        <end position="102"/>
    </location>
</feature>
<dbReference type="Proteomes" id="UP000008888">
    <property type="component" value="Chromosome"/>
</dbReference>
<evidence type="ECO:0000256" key="2">
    <source>
        <dbReference type="SAM" id="Phobius"/>
    </source>
</evidence>
<feature type="signal peptide" evidence="3">
    <location>
        <begin position="1"/>
        <end position="20"/>
    </location>
</feature>
<sequence>MNKKFRILASIFFTFTLLMAGIQEAQAKRFGGGGSFGSRPSFSAPYKRSTSPSATSQPTRSASQQQAAAKNQAARQSWAGRGGLMGMLGGLALGGLLGSLFFGGAFENINFMDILVFAGIAYLLMRLFASKARQSQPSADTAYNRNSYSEPNSAEDFGDTPATGSNPAGFNTDLLFGKNAPANAGGYAAPVFDVPADFDQAAFLAGAESAFRYLQSAWDSNDLAAIRGLTTDKVFAEIQDQLKASGASNKTEVLKVMPELLEIREAGNELEAVVLFDCIMREDDGDTEQVREVWHFIKPVSSKQTKWFLDGIQQLEI</sequence>
<organism evidence="5 6">
    <name type="scientific">Methylomonas methanica (strain DSM 25384 / MC09)</name>
    <dbReference type="NCBI Taxonomy" id="857087"/>
    <lineage>
        <taxon>Bacteria</taxon>
        <taxon>Pseudomonadati</taxon>
        <taxon>Pseudomonadota</taxon>
        <taxon>Gammaproteobacteria</taxon>
        <taxon>Methylococcales</taxon>
        <taxon>Methylococcaceae</taxon>
        <taxon>Methylomonas</taxon>
    </lineage>
</organism>
<evidence type="ECO:0000313" key="6">
    <source>
        <dbReference type="Proteomes" id="UP000008888"/>
    </source>
</evidence>
<keyword evidence="2" id="KW-1133">Transmembrane helix</keyword>
<keyword evidence="2" id="KW-0472">Membrane</keyword>
<keyword evidence="3" id="KW-0732">Signal</keyword>
<dbReference type="OrthoDB" id="5298777at2"/>
<dbReference type="KEGG" id="mmt:Metme_0193"/>
<keyword evidence="6" id="KW-1185">Reference proteome</keyword>
<dbReference type="PANTHER" id="PTHR41542">
    <property type="entry name" value="BLL5807 PROTEIN"/>
    <property type="match status" value="1"/>
</dbReference>
<feature type="chain" id="PRO_5003392929" evidence="3">
    <location>
        <begin position="21"/>
        <end position="317"/>
    </location>
</feature>
<feature type="region of interest" description="Disordered" evidence="1">
    <location>
        <begin position="139"/>
        <end position="163"/>
    </location>
</feature>
<feature type="region of interest" description="Disordered" evidence="1">
    <location>
        <begin position="42"/>
        <end position="73"/>
    </location>
</feature>
<evidence type="ECO:0000256" key="1">
    <source>
        <dbReference type="SAM" id="MobiDB-lite"/>
    </source>
</evidence>
<feature type="compositionally biased region" description="Polar residues" evidence="1">
    <location>
        <begin position="139"/>
        <end position="152"/>
    </location>
</feature>
<name>F9ZYU6_METMM</name>
<reference evidence="5 6" key="1">
    <citation type="journal article" date="2011" name="J. Bacteriol.">
        <title>Complete Genome Sequence of the Aerobic Marine Methanotroph Methylomonas methanica MC09.</title>
        <authorList>
            <person name="Boden R."/>
            <person name="Cunliffe M."/>
            <person name="Scanlan J."/>
            <person name="Moussard H."/>
            <person name="Kits K.D."/>
            <person name="Klotz M.G."/>
            <person name="Jetten M.S."/>
            <person name="Vuilleumier S."/>
            <person name="Han J."/>
            <person name="Peters L."/>
            <person name="Mikhailova N."/>
            <person name="Teshima H."/>
            <person name="Tapia R."/>
            <person name="Kyrpides N."/>
            <person name="Ivanova N."/>
            <person name="Pagani I."/>
            <person name="Cheng J.F."/>
            <person name="Goodwin L."/>
            <person name="Han C."/>
            <person name="Hauser L."/>
            <person name="Land M.L."/>
            <person name="Lapidus A."/>
            <person name="Lucas S."/>
            <person name="Pitluck S."/>
            <person name="Woyke T."/>
            <person name="Stein L."/>
            <person name="Murrell J.C."/>
        </authorList>
    </citation>
    <scope>NUCLEOTIDE SEQUENCE [LARGE SCALE GENOMIC DNA]</scope>
    <source>
        <strain evidence="5 6">MC09</strain>
    </source>
</reference>
<dbReference type="AlphaFoldDB" id="F9ZYU6"/>
<evidence type="ECO:0000256" key="3">
    <source>
        <dbReference type="SAM" id="SignalP"/>
    </source>
</evidence>
<reference evidence="6" key="3">
    <citation type="submission" date="2011-05" db="EMBL/GenBank/DDBJ databases">
        <title>Complete sequence of Methylomonas methanica MC09.</title>
        <authorList>
            <consortium name="US DOE Joint Genome Institute"/>
            <person name="Lucas S."/>
            <person name="Han J."/>
            <person name="Lapidus A."/>
            <person name="Cheng J.-F."/>
            <person name="Goodwin L."/>
            <person name="Pitluck S."/>
            <person name="Peters L."/>
            <person name="Mikhailova N."/>
            <person name="Teshima H."/>
            <person name="Han C."/>
            <person name="Tapia R."/>
            <person name="Land M."/>
            <person name="Hauser L."/>
            <person name="Kyrpides N."/>
            <person name="Ivanova N."/>
            <person name="Pagani I."/>
            <person name="Stein L."/>
            <person name="Woyke T."/>
        </authorList>
    </citation>
    <scope>NUCLEOTIDE SEQUENCE [LARGE SCALE GENOMIC DNA]</scope>
    <source>
        <strain evidence="6">MC09</strain>
    </source>
</reference>
<dbReference type="SMART" id="SM00978">
    <property type="entry name" value="Tim44"/>
    <property type="match status" value="1"/>
</dbReference>
<feature type="transmembrane region" description="Helical" evidence="2">
    <location>
        <begin position="109"/>
        <end position="129"/>
    </location>
</feature>
<proteinExistence type="predicted"/>
<dbReference type="RefSeq" id="WP_013816915.1">
    <property type="nucleotide sequence ID" value="NC_015572.1"/>
</dbReference>
<dbReference type="HOGENOM" id="CLU_052470_0_0_6"/>
<reference key="2">
    <citation type="submission" date="2011-05" db="EMBL/GenBank/DDBJ databases">
        <title>Complete genome sequence of the aerobic marine methanotroph Methylomonas methanica MC09.</title>
        <authorList>
            <person name="Boden R."/>
            <person name="Cunliffe M."/>
            <person name="Scanlan J."/>
            <person name="Moussard H."/>
            <person name="Kits K.D."/>
            <person name="Klotz M."/>
            <person name="Jetten M."/>
            <person name="Vuilleumier S."/>
            <person name="Han J."/>
            <person name="Peters L."/>
            <person name="Mikhailova N."/>
            <person name="Teshima H."/>
            <person name="Tapia R."/>
            <person name="Kyrpides N."/>
            <person name="Ivanova N."/>
            <person name="Pagani I."/>
            <person name="Cheng J.-F."/>
            <person name="Goodwin L."/>
            <person name="Han C."/>
            <person name="Hauser L."/>
            <person name="Land M."/>
            <person name="Lapidus A."/>
            <person name="Lucas S."/>
            <person name="Pitluck S."/>
            <person name="Woyke T."/>
            <person name="Stein L.Y."/>
            <person name="Murrell C."/>
        </authorList>
    </citation>
    <scope>NUCLEOTIDE SEQUENCE</scope>
    <source>
        <strain>MC09</strain>
    </source>
</reference>
<evidence type="ECO:0000259" key="4">
    <source>
        <dbReference type="SMART" id="SM00978"/>
    </source>
</evidence>
<dbReference type="InterPro" id="IPR032710">
    <property type="entry name" value="NTF2-like_dom_sf"/>
</dbReference>
<gene>
    <name evidence="5" type="ordered locus">Metme_0193</name>
</gene>
<dbReference type="Pfam" id="PF04280">
    <property type="entry name" value="Tim44"/>
    <property type="match status" value="1"/>
</dbReference>
<dbReference type="EMBL" id="CP002738">
    <property type="protein sequence ID" value="AEF98642.1"/>
    <property type="molecule type" value="Genomic_DNA"/>
</dbReference>
<feature type="domain" description="Tim44-like" evidence="4">
    <location>
        <begin position="184"/>
        <end position="314"/>
    </location>
</feature>
<dbReference type="Gene3D" id="3.10.450.240">
    <property type="match status" value="1"/>
</dbReference>
<accession>F9ZYU6</accession>
<dbReference type="InterPro" id="IPR007379">
    <property type="entry name" value="Tim44-like_dom"/>
</dbReference>
<protein>
    <submittedName>
        <fullName evidence="5">Import inner membrane translocase subunit Tim44</fullName>
    </submittedName>
</protein>
<dbReference type="eggNOG" id="COG4395">
    <property type="taxonomic scope" value="Bacteria"/>
</dbReference>
<dbReference type="STRING" id="857087.Metme_0193"/>
<dbReference type="PANTHER" id="PTHR41542:SF1">
    <property type="entry name" value="BLL5807 PROTEIN"/>
    <property type="match status" value="1"/>
</dbReference>
<evidence type="ECO:0000313" key="5">
    <source>
        <dbReference type="EMBL" id="AEF98642.1"/>
    </source>
</evidence>
<dbReference type="SUPFAM" id="SSF54427">
    <property type="entry name" value="NTF2-like"/>
    <property type="match status" value="1"/>
</dbReference>